<evidence type="ECO:0000313" key="3">
    <source>
        <dbReference type="Proteomes" id="UP001152130"/>
    </source>
</evidence>
<organism evidence="2 3">
    <name type="scientific">Fusarium irregulare</name>
    <dbReference type="NCBI Taxonomy" id="2494466"/>
    <lineage>
        <taxon>Eukaryota</taxon>
        <taxon>Fungi</taxon>
        <taxon>Dikarya</taxon>
        <taxon>Ascomycota</taxon>
        <taxon>Pezizomycotina</taxon>
        <taxon>Sordariomycetes</taxon>
        <taxon>Hypocreomycetidae</taxon>
        <taxon>Hypocreales</taxon>
        <taxon>Nectriaceae</taxon>
        <taxon>Fusarium</taxon>
        <taxon>Fusarium incarnatum-equiseti species complex</taxon>
    </lineage>
</organism>
<evidence type="ECO:0000313" key="2">
    <source>
        <dbReference type="EMBL" id="KAJ4019374.1"/>
    </source>
</evidence>
<reference evidence="2" key="1">
    <citation type="submission" date="2022-10" db="EMBL/GenBank/DDBJ databases">
        <title>Fusarium specimens isolated from Avocado Roots.</title>
        <authorList>
            <person name="Stajich J."/>
            <person name="Roper C."/>
            <person name="Heimlech-Rivalta G."/>
        </authorList>
    </citation>
    <scope>NUCLEOTIDE SEQUENCE</scope>
    <source>
        <strain evidence="2">CF00143</strain>
    </source>
</reference>
<sequence length="548" mass="63352">MDPFDGLPTLVLDEVLFQLGDAISITQLTRASPSMLSHWGQYGRGITCRIVKDILSVDNSKCLMDDALRILDIQNAPMAREYYSQVKFMEPRKVKRTKIHWPLFLLLSRLISFIVDFVSKAASPYLPRAYLGIPDFMGRGSYFKGKHLGNLRIEFANLTTSERYRFLRAFLRYELICNIYHPAAWNMYEKQGMYAKVMSGIGDHGAMDPAMLNTVHEYYEGLYGSVFAHCLDAWVPDRPLKDMLSFDYGLLFPDTVFLDAKEYLRDLGIYHTEIVRMLPCFGINFLTKVICGLNQGGDHAQYIRKLFHLLSRTRPAAYFPWIDDQNLRENYIRYPAYDRLLQGQNAYLYRADRLSNVDIASYQSGGCDAPTARWLELHSLQLHIYRRRAWGLLDDARLYPGRERQLPTLDELSDLDRRWGENGETDWGLERCRRRSQKWHDYDTYGDLLECPDEPWNDWDDEEEMLVGDFKQMEKIIDRPYMDEKSDLQFACPAYHLIGDASVSPSKTIFGLGLEASYDLSSDLSSPPPLYSSSPPSGLDFDDGTYYA</sequence>
<comment type="caution">
    <text evidence="2">The sequence shown here is derived from an EMBL/GenBank/DDBJ whole genome shotgun (WGS) entry which is preliminary data.</text>
</comment>
<dbReference type="Proteomes" id="UP001152130">
    <property type="component" value="Unassembled WGS sequence"/>
</dbReference>
<dbReference type="AlphaFoldDB" id="A0A9W8PVB9"/>
<gene>
    <name evidence="2" type="ORF">NW766_003091</name>
</gene>
<dbReference type="EMBL" id="JAPDHF010000004">
    <property type="protein sequence ID" value="KAJ4019374.1"/>
    <property type="molecule type" value="Genomic_DNA"/>
</dbReference>
<dbReference type="OrthoDB" id="5102541at2759"/>
<protein>
    <submittedName>
        <fullName evidence="2">Uncharacterized protein</fullName>
    </submittedName>
</protein>
<name>A0A9W8PVB9_9HYPO</name>
<evidence type="ECO:0000256" key="1">
    <source>
        <dbReference type="SAM" id="MobiDB-lite"/>
    </source>
</evidence>
<keyword evidence="3" id="KW-1185">Reference proteome</keyword>
<accession>A0A9W8PVB9</accession>
<feature type="region of interest" description="Disordered" evidence="1">
    <location>
        <begin position="523"/>
        <end position="548"/>
    </location>
</feature>
<feature type="compositionally biased region" description="Low complexity" evidence="1">
    <location>
        <begin position="523"/>
        <end position="537"/>
    </location>
</feature>
<proteinExistence type="predicted"/>